<sequence length="131" mass="14845">MKKMKRGYDEEAIQEIKMISAAQGSSTILEFLGTLPNPGPSTAMGQKRNANHRGGEIINSVWQANGNKFTSRPQLLVFIVNDKDIDVYRRIKKSCDCRFGVVSQALIWHFSFKRQRPSRGFMTYTPSSTTK</sequence>
<evidence type="ECO:0000313" key="1">
    <source>
        <dbReference type="EMBL" id="KAF2490479.1"/>
    </source>
</evidence>
<evidence type="ECO:0000313" key="2">
    <source>
        <dbReference type="Proteomes" id="UP000799750"/>
    </source>
</evidence>
<accession>A0A6A6QEE0</accession>
<gene>
    <name evidence="1" type="ORF">BU16DRAFT_566497</name>
</gene>
<organism evidence="1 2">
    <name type="scientific">Lophium mytilinum</name>
    <dbReference type="NCBI Taxonomy" id="390894"/>
    <lineage>
        <taxon>Eukaryota</taxon>
        <taxon>Fungi</taxon>
        <taxon>Dikarya</taxon>
        <taxon>Ascomycota</taxon>
        <taxon>Pezizomycotina</taxon>
        <taxon>Dothideomycetes</taxon>
        <taxon>Pleosporomycetidae</taxon>
        <taxon>Mytilinidiales</taxon>
        <taxon>Mytilinidiaceae</taxon>
        <taxon>Lophium</taxon>
    </lineage>
</organism>
<dbReference type="AlphaFoldDB" id="A0A6A6QEE0"/>
<dbReference type="SUPFAM" id="SSF53098">
    <property type="entry name" value="Ribonuclease H-like"/>
    <property type="match status" value="1"/>
</dbReference>
<name>A0A6A6QEE0_9PEZI</name>
<dbReference type="InterPro" id="IPR012337">
    <property type="entry name" value="RNaseH-like_sf"/>
</dbReference>
<dbReference type="EMBL" id="MU004197">
    <property type="protein sequence ID" value="KAF2490479.1"/>
    <property type="molecule type" value="Genomic_DNA"/>
</dbReference>
<reference evidence="1" key="1">
    <citation type="journal article" date="2020" name="Stud. Mycol.">
        <title>101 Dothideomycetes genomes: a test case for predicting lifestyles and emergence of pathogens.</title>
        <authorList>
            <person name="Haridas S."/>
            <person name="Albert R."/>
            <person name="Binder M."/>
            <person name="Bloem J."/>
            <person name="Labutti K."/>
            <person name="Salamov A."/>
            <person name="Andreopoulos B."/>
            <person name="Baker S."/>
            <person name="Barry K."/>
            <person name="Bills G."/>
            <person name="Bluhm B."/>
            <person name="Cannon C."/>
            <person name="Castanera R."/>
            <person name="Culley D."/>
            <person name="Daum C."/>
            <person name="Ezra D."/>
            <person name="Gonzalez J."/>
            <person name="Henrissat B."/>
            <person name="Kuo A."/>
            <person name="Liang C."/>
            <person name="Lipzen A."/>
            <person name="Lutzoni F."/>
            <person name="Magnuson J."/>
            <person name="Mondo S."/>
            <person name="Nolan M."/>
            <person name="Ohm R."/>
            <person name="Pangilinan J."/>
            <person name="Park H.-J."/>
            <person name="Ramirez L."/>
            <person name="Alfaro M."/>
            <person name="Sun H."/>
            <person name="Tritt A."/>
            <person name="Yoshinaga Y."/>
            <person name="Zwiers L.-H."/>
            <person name="Turgeon B."/>
            <person name="Goodwin S."/>
            <person name="Spatafora J."/>
            <person name="Crous P."/>
            <person name="Grigoriev I."/>
        </authorList>
    </citation>
    <scope>NUCLEOTIDE SEQUENCE</scope>
    <source>
        <strain evidence="1">CBS 269.34</strain>
    </source>
</reference>
<protein>
    <submittedName>
        <fullName evidence="1">Uncharacterized protein</fullName>
    </submittedName>
</protein>
<keyword evidence="2" id="KW-1185">Reference proteome</keyword>
<dbReference type="Gene3D" id="3.40.50.2300">
    <property type="match status" value="1"/>
</dbReference>
<dbReference type="Proteomes" id="UP000799750">
    <property type="component" value="Unassembled WGS sequence"/>
</dbReference>
<dbReference type="OrthoDB" id="10594301at2759"/>
<proteinExistence type="predicted"/>